<dbReference type="EMBL" id="JAAITX010000002">
    <property type="protein sequence ID" value="NVH57749.1"/>
    <property type="molecule type" value="Genomic_DNA"/>
</dbReference>
<dbReference type="AlphaFoldDB" id="A0A850HI77"/>
<evidence type="ECO:0000313" key="4">
    <source>
        <dbReference type="EMBL" id="NSK14164.1"/>
    </source>
</evidence>
<dbReference type="Pfam" id="PF00156">
    <property type="entry name" value="Pribosyltran"/>
    <property type="match status" value="1"/>
</dbReference>
<dbReference type="Proteomes" id="UP000701680">
    <property type="component" value="Unassembled WGS sequence"/>
</dbReference>
<evidence type="ECO:0000256" key="1">
    <source>
        <dbReference type="ARBA" id="ARBA00008007"/>
    </source>
</evidence>
<dbReference type="PANTHER" id="PTHR47505">
    <property type="entry name" value="DNA UTILIZATION PROTEIN YHGH"/>
    <property type="match status" value="1"/>
</dbReference>
<dbReference type="InterPro" id="IPR000836">
    <property type="entry name" value="PRTase_dom"/>
</dbReference>
<proteinExistence type="inferred from homology"/>
<name>A0A850HI77_9FIRM</name>
<dbReference type="InterPro" id="IPR029057">
    <property type="entry name" value="PRTase-like"/>
</dbReference>
<dbReference type="InterPro" id="IPR051910">
    <property type="entry name" value="ComF/GntX_DNA_util-trans"/>
</dbReference>
<dbReference type="Gene3D" id="3.40.50.2020">
    <property type="match status" value="1"/>
</dbReference>
<dbReference type="PANTHER" id="PTHR47505:SF1">
    <property type="entry name" value="DNA UTILIZATION PROTEIN YHGH"/>
    <property type="match status" value="1"/>
</dbReference>
<evidence type="ECO:0000313" key="6">
    <source>
        <dbReference type="Proteomes" id="UP000528555"/>
    </source>
</evidence>
<organism evidence="5 6">
    <name type="scientific">Dorea phocaeensis</name>
    <dbReference type="NCBI Taxonomy" id="2040291"/>
    <lineage>
        <taxon>Bacteria</taxon>
        <taxon>Bacillati</taxon>
        <taxon>Bacillota</taxon>
        <taxon>Clostridia</taxon>
        <taxon>Lachnospirales</taxon>
        <taxon>Lachnospiraceae</taxon>
        <taxon>Dorea</taxon>
    </lineage>
</organism>
<dbReference type="Proteomes" id="UP000528555">
    <property type="component" value="Unassembled WGS sequence"/>
</dbReference>
<sequence>MIDWKNVKGAVLKIVEAVGKWLWPEVCPFCGKVNRSGICTSCRKEVDQLRIVHPRCMKCGKPVSQPEQEYCYDCMHAHHWYDRGVSVWVHRPPVSTSIYQFKYHNQRRYGALLAKEMVSVYEQTIRKWAPDLIMPIPVHRKRMKKRGYNQAQILAEEIGKTLGILVGTENLARWKDTDPQKMLGTQARKRNLMGAFAVRKSFLPVPCVLLVDDIYTTGNTIDAAARILKKCGVEKVYFLTISIGQGY</sequence>
<reference evidence="5" key="2">
    <citation type="submission" date="2020-02" db="EMBL/GenBank/DDBJ databases">
        <authorList>
            <person name="Littmann E."/>
            <person name="Sorbara M."/>
        </authorList>
    </citation>
    <scope>NUCLEOTIDE SEQUENCE</scope>
    <source>
        <strain evidence="5">MSK.17.11</strain>
        <strain evidence="4">MSK.17.38</strain>
    </source>
</reference>
<keyword evidence="6" id="KW-1185">Reference proteome</keyword>
<evidence type="ECO:0000259" key="3">
    <source>
        <dbReference type="Pfam" id="PF18912"/>
    </source>
</evidence>
<feature type="domain" description="Phosphoribosyltransferase" evidence="2">
    <location>
        <begin position="208"/>
        <end position="239"/>
    </location>
</feature>
<dbReference type="SUPFAM" id="SSF53271">
    <property type="entry name" value="PRTase-like"/>
    <property type="match status" value="1"/>
</dbReference>
<feature type="domain" description="Double zinc ribbon" evidence="3">
    <location>
        <begin position="20"/>
        <end position="75"/>
    </location>
</feature>
<protein>
    <submittedName>
        <fullName evidence="5">ComF family protein</fullName>
    </submittedName>
</protein>
<dbReference type="EMBL" id="JAAIUO010000002">
    <property type="protein sequence ID" value="NSK14164.1"/>
    <property type="molecule type" value="Genomic_DNA"/>
</dbReference>
<dbReference type="InterPro" id="IPR044005">
    <property type="entry name" value="DZR_2"/>
</dbReference>
<dbReference type="Pfam" id="PF18912">
    <property type="entry name" value="DZR_2"/>
    <property type="match status" value="1"/>
</dbReference>
<reference evidence="6 7" key="1">
    <citation type="journal article" date="2020" name="Cell Host Microbe">
        <title>Functional and Genomic Variation between Human-Derived Isolates of Lachnospiraceae Reveals Inter- and Intra-Species Diversity.</title>
        <authorList>
            <person name="Sorbara M.T."/>
            <person name="Littmann E.R."/>
            <person name="Fontana E."/>
            <person name="Moody T.U."/>
            <person name="Kohout C.E."/>
            <person name="Gjonbalaj M."/>
            <person name="Eaton V."/>
            <person name="Seok R."/>
            <person name="Leiner I.M."/>
            <person name="Pamer E.G."/>
        </authorList>
    </citation>
    <scope>NUCLEOTIDE SEQUENCE [LARGE SCALE GENOMIC DNA]</scope>
    <source>
        <strain evidence="5 6">MSK.17.11</strain>
        <strain evidence="4 7">MSK.17.38</strain>
    </source>
</reference>
<evidence type="ECO:0000313" key="7">
    <source>
        <dbReference type="Proteomes" id="UP000701680"/>
    </source>
</evidence>
<dbReference type="CDD" id="cd06223">
    <property type="entry name" value="PRTases_typeI"/>
    <property type="match status" value="1"/>
</dbReference>
<accession>A0A850HI77</accession>
<gene>
    <name evidence="5" type="ORF">G5A66_03585</name>
    <name evidence="4" type="ORF">G5A75_04615</name>
</gene>
<comment type="similarity">
    <text evidence="1">Belongs to the ComF/GntX family.</text>
</comment>
<evidence type="ECO:0000259" key="2">
    <source>
        <dbReference type="Pfam" id="PF00156"/>
    </source>
</evidence>
<dbReference type="RefSeq" id="WP_173814446.1">
    <property type="nucleotide sequence ID" value="NZ_JAAITX010000002.1"/>
</dbReference>
<evidence type="ECO:0000313" key="5">
    <source>
        <dbReference type="EMBL" id="NVH57749.1"/>
    </source>
</evidence>
<comment type="caution">
    <text evidence="5">The sequence shown here is derived from an EMBL/GenBank/DDBJ whole genome shotgun (WGS) entry which is preliminary data.</text>
</comment>